<comment type="caution">
    <text evidence="1">The sequence shown here is derived from an EMBL/GenBank/DDBJ whole genome shotgun (WGS) entry which is preliminary data.</text>
</comment>
<proteinExistence type="predicted"/>
<name>A0ACB8TSY4_9APHY</name>
<protein>
    <submittedName>
        <fullName evidence="1">Peptidase C15 pyroglutamyl peptidase I-like protein</fullName>
    </submittedName>
</protein>
<gene>
    <name evidence="1" type="ORF">BDY19DRAFT_967278</name>
</gene>
<evidence type="ECO:0000313" key="2">
    <source>
        <dbReference type="Proteomes" id="UP001055072"/>
    </source>
</evidence>
<dbReference type="EMBL" id="MU274934">
    <property type="protein sequence ID" value="KAI0085128.1"/>
    <property type="molecule type" value="Genomic_DNA"/>
</dbReference>
<reference evidence="1" key="1">
    <citation type="journal article" date="2021" name="Environ. Microbiol.">
        <title>Gene family expansions and transcriptome signatures uncover fungal adaptations to wood decay.</title>
        <authorList>
            <person name="Hage H."/>
            <person name="Miyauchi S."/>
            <person name="Viragh M."/>
            <person name="Drula E."/>
            <person name="Min B."/>
            <person name="Chaduli D."/>
            <person name="Navarro D."/>
            <person name="Favel A."/>
            <person name="Norest M."/>
            <person name="Lesage-Meessen L."/>
            <person name="Balint B."/>
            <person name="Merenyi Z."/>
            <person name="de Eugenio L."/>
            <person name="Morin E."/>
            <person name="Martinez A.T."/>
            <person name="Baldrian P."/>
            <person name="Stursova M."/>
            <person name="Martinez M.J."/>
            <person name="Novotny C."/>
            <person name="Magnuson J.K."/>
            <person name="Spatafora J.W."/>
            <person name="Maurice S."/>
            <person name="Pangilinan J."/>
            <person name="Andreopoulos W."/>
            <person name="LaButti K."/>
            <person name="Hundley H."/>
            <person name="Na H."/>
            <person name="Kuo A."/>
            <person name="Barry K."/>
            <person name="Lipzen A."/>
            <person name="Henrissat B."/>
            <person name="Riley R."/>
            <person name="Ahrendt S."/>
            <person name="Nagy L.G."/>
            <person name="Grigoriev I.V."/>
            <person name="Martin F."/>
            <person name="Rosso M.N."/>
        </authorList>
    </citation>
    <scope>NUCLEOTIDE SEQUENCE</scope>
    <source>
        <strain evidence="1">CBS 384.51</strain>
    </source>
</reference>
<sequence>MPPIEQQPAGPVLDPNVIHVLVTGFGPFWKYDENPSWLAVKPLHNTIIYTEPQPPSEPNGQNDPPSAYIEPMQEDGSAPLQQIHITTLIVPVVYQDVLAIAPGLHARPPVLPTPADPTFTATHLPQNGFDFIFHIGVAGRGPLRIERLGHKLNYRMKDVEGQYAPVVQLPKDPAPQEPAEAERLEMQRLLAISSVTIDGLPGPNGFRGGLELTNGERALEPQHHEHQPARGFGKGYEGFADELFTEIDVTRLIYHLKKTGIEQVYSSMDAGHYLCDFLFYCSLAEAKRNASKQEKDKARSTPPKMTPVLFMHCCPEGQPMDTPEVTQAIMQIIVWVCARLSV</sequence>
<evidence type="ECO:0000313" key="1">
    <source>
        <dbReference type="EMBL" id="KAI0085128.1"/>
    </source>
</evidence>
<dbReference type="Proteomes" id="UP001055072">
    <property type="component" value="Unassembled WGS sequence"/>
</dbReference>
<keyword evidence="2" id="KW-1185">Reference proteome</keyword>
<accession>A0ACB8TSY4</accession>
<organism evidence="1 2">
    <name type="scientific">Irpex rosettiformis</name>
    <dbReference type="NCBI Taxonomy" id="378272"/>
    <lineage>
        <taxon>Eukaryota</taxon>
        <taxon>Fungi</taxon>
        <taxon>Dikarya</taxon>
        <taxon>Basidiomycota</taxon>
        <taxon>Agaricomycotina</taxon>
        <taxon>Agaricomycetes</taxon>
        <taxon>Polyporales</taxon>
        <taxon>Irpicaceae</taxon>
        <taxon>Irpex</taxon>
    </lineage>
</organism>